<sequence length="268" mass="29853">MNNKHIIEFDVQNRSLFSLEQVSIETNNGTQIPEKIQRPISAMGATNISYSVLSGGEGFSSIITYAIHGSEKISRDGSGVRVALMMTNGANKKFTAAFSNMSENCSCFFSSGPGNDESGEHTSAYIVVNKIHSNNAQGLFALNQYRRIKPTSQQQVNQHIRLERTQGTDKSIKSAIINAHGGVVINFNTPQTIISQEVRYMRPGDEILYRNWSAESLMPLVYKYQTTTNPTVQIDFNEKFVDESMVFICTVRGGDGNPKEYLFRADKI</sequence>
<name>A0AA42TS54_9ENTR</name>
<dbReference type="AlphaFoldDB" id="A0AA42TS54"/>
<accession>A0AA42TS54</accession>
<protein>
    <submittedName>
        <fullName evidence="1">Uncharacterized protein</fullName>
    </submittedName>
</protein>
<dbReference type="EMBL" id="JAOCAP010000032">
    <property type="protein sequence ID" value="MDH1321513.1"/>
    <property type="molecule type" value="Genomic_DNA"/>
</dbReference>
<evidence type="ECO:0000313" key="1">
    <source>
        <dbReference type="EMBL" id="MDH1321513.1"/>
    </source>
</evidence>
<reference evidence="1" key="1">
    <citation type="submission" date="2022-09" db="EMBL/GenBank/DDBJ databases">
        <title>Intensive care unit water sources are persistently colonized with multi-drug resistant bacteria and are the site of extensive horizontal gene transfer of antibiotic resistance genes.</title>
        <authorList>
            <person name="Diorio-Toth L."/>
        </authorList>
    </citation>
    <scope>NUCLEOTIDE SEQUENCE</scope>
    <source>
        <strain evidence="1">GD03936</strain>
    </source>
</reference>
<evidence type="ECO:0000313" key="2">
    <source>
        <dbReference type="Proteomes" id="UP001158416"/>
    </source>
</evidence>
<dbReference type="RefSeq" id="WP_280030509.1">
    <property type="nucleotide sequence ID" value="NZ_JAOCAP010000032.1"/>
</dbReference>
<dbReference type="Proteomes" id="UP001158416">
    <property type="component" value="Unassembled WGS sequence"/>
</dbReference>
<comment type="caution">
    <text evidence="1">The sequence shown here is derived from an EMBL/GenBank/DDBJ whole genome shotgun (WGS) entry which is preliminary data.</text>
</comment>
<proteinExistence type="predicted"/>
<organism evidence="1 2">
    <name type="scientific">Enterobacter bugandensis</name>
    <dbReference type="NCBI Taxonomy" id="881260"/>
    <lineage>
        <taxon>Bacteria</taxon>
        <taxon>Pseudomonadati</taxon>
        <taxon>Pseudomonadota</taxon>
        <taxon>Gammaproteobacteria</taxon>
        <taxon>Enterobacterales</taxon>
        <taxon>Enterobacteriaceae</taxon>
        <taxon>Enterobacter</taxon>
    </lineage>
</organism>
<gene>
    <name evidence="1" type="ORF">N5C39_24440</name>
</gene>